<keyword evidence="10" id="KW-1185">Reference proteome</keyword>
<keyword evidence="5" id="KW-0460">Magnesium</keyword>
<comment type="cofactor">
    <cofactor evidence="1">
        <name>Mg(2+)</name>
        <dbReference type="ChEBI" id="CHEBI:18420"/>
    </cofactor>
</comment>
<dbReference type="AlphaFoldDB" id="V6DKH5"/>
<dbReference type="Pfam" id="PF02878">
    <property type="entry name" value="PGM_PMM_I"/>
    <property type="match status" value="1"/>
</dbReference>
<dbReference type="InterPro" id="IPR005844">
    <property type="entry name" value="A-D-PHexomutase_a/b/a-I"/>
</dbReference>
<name>V6DKH5_9BACT</name>
<dbReference type="InterPro" id="IPR016055">
    <property type="entry name" value="A-D-PHexomutase_a/b/a-I/II/III"/>
</dbReference>
<dbReference type="Pfam" id="PF02880">
    <property type="entry name" value="PGM_PMM_III"/>
    <property type="match status" value="1"/>
</dbReference>
<dbReference type="GO" id="GO:0005975">
    <property type="term" value="P:carbohydrate metabolic process"/>
    <property type="evidence" value="ECO:0007669"/>
    <property type="project" value="InterPro"/>
</dbReference>
<evidence type="ECO:0000256" key="4">
    <source>
        <dbReference type="ARBA" id="ARBA00022723"/>
    </source>
</evidence>
<sequence>MHSSIFRKYDINCNIFQEEIYTLGQAFAYYFTRYSDSVKTVIIGRDNCKNSAFIEQELSRALTDTGLNVIILGACTNPIIHFSLNILPVQASLMITSSSTQLNNSNIIKIYLNKELVWGKEIELISNIFYNQKIYKSFIKGSEKHHSMVERYIDWLAHKFNYLQDFNQKININCSSDIPQNIVSDLFQKIKLNTIKIASETDQDNLQSIDYNVDLNLSLKNSCKRLIVHADNSIIDSDKLIAIYSKDIINKNPNTTIIYDTECSLFLDELITNLKANYKRVNNSTIDITDEMKSLNSPFAADSTGQFYFQDNYFGYSDALYSALRLMDILYKNQKNLEYLLLELPHFYNIPEIKIDCNSKDIADKLIENTYRFFAAKTDITLSKNNGIQAILPYGNAKLKSLNNSIISIKCESKTLEGLEKVKNDFINIFRDHIDSKILTSNINQLNKLN</sequence>
<reference evidence="9 10" key="1">
    <citation type="journal article" date="2015" name="Biol. Direct">
        <title>Babela massiliensis, a representative of a widespread bacterial phylum with unusual adaptations to parasitism in amoebae.</title>
        <authorList>
            <person name="Pagnier I."/>
            <person name="Yutin N."/>
            <person name="Croce O."/>
            <person name="Makarova K.S."/>
            <person name="Wolf Y.I."/>
            <person name="Benamar S."/>
            <person name="Raoult D."/>
            <person name="Koonin E.V."/>
            <person name="La Scola B."/>
        </authorList>
    </citation>
    <scope>NUCLEOTIDE SEQUENCE [LARGE SCALE GENOMIC DNA]</scope>
    <source>
        <strain evidence="10">BABL1</strain>
    </source>
</reference>
<organism evidence="9 10">
    <name type="scientific">Candidatus Babela massiliensis</name>
    <dbReference type="NCBI Taxonomy" id="673862"/>
    <lineage>
        <taxon>Bacteria</taxon>
        <taxon>Candidatus Babelota</taxon>
        <taxon>Candidatus Babeliae</taxon>
        <taxon>Candidatus Babeliales</taxon>
        <taxon>Candidatus Babeliaceae</taxon>
        <taxon>Candidatus Babela</taxon>
    </lineage>
</organism>
<dbReference type="KEGG" id="dpb:BABL1_gene_722"/>
<dbReference type="PANTHER" id="PTHR43771:SF1">
    <property type="entry name" value="PHOSPHOMANNOMUTASE"/>
    <property type="match status" value="1"/>
</dbReference>
<dbReference type="Proteomes" id="UP000018769">
    <property type="component" value="Chromosome I"/>
</dbReference>
<dbReference type="RefSeq" id="WP_023792991.1">
    <property type="nucleotide sequence ID" value="NC_023003.1"/>
</dbReference>
<dbReference type="GO" id="GO:0046872">
    <property type="term" value="F:metal ion binding"/>
    <property type="evidence" value="ECO:0007669"/>
    <property type="project" value="UniProtKB-KW"/>
</dbReference>
<proteinExistence type="inferred from homology"/>
<evidence type="ECO:0000313" key="9">
    <source>
        <dbReference type="EMBL" id="CDK31011.1"/>
    </source>
</evidence>
<evidence type="ECO:0000256" key="3">
    <source>
        <dbReference type="ARBA" id="ARBA00022553"/>
    </source>
</evidence>
<protein>
    <submittedName>
        <fullName evidence="9">Phosphomannomutase</fullName>
    </submittedName>
</protein>
<keyword evidence="4" id="KW-0479">Metal-binding</keyword>
<dbReference type="HOGENOM" id="CLU_016950_9_1_7"/>
<evidence type="ECO:0000313" key="10">
    <source>
        <dbReference type="Proteomes" id="UP000018769"/>
    </source>
</evidence>
<evidence type="ECO:0000256" key="1">
    <source>
        <dbReference type="ARBA" id="ARBA00001946"/>
    </source>
</evidence>
<dbReference type="OrthoDB" id="9803322at2"/>
<dbReference type="PANTHER" id="PTHR43771">
    <property type="entry name" value="PHOSPHOMANNOMUTASE"/>
    <property type="match status" value="1"/>
</dbReference>
<evidence type="ECO:0000256" key="6">
    <source>
        <dbReference type="ARBA" id="ARBA00023235"/>
    </source>
</evidence>
<dbReference type="STRING" id="673862.BABL1_gene_722"/>
<comment type="similarity">
    <text evidence="2">Belongs to the phosphohexose mutase family.</text>
</comment>
<dbReference type="SUPFAM" id="SSF53738">
    <property type="entry name" value="Phosphoglucomutase, first 3 domains"/>
    <property type="match status" value="2"/>
</dbReference>
<evidence type="ECO:0000256" key="5">
    <source>
        <dbReference type="ARBA" id="ARBA00022842"/>
    </source>
</evidence>
<dbReference type="GO" id="GO:0016868">
    <property type="term" value="F:intramolecular phosphotransferase activity"/>
    <property type="evidence" value="ECO:0007669"/>
    <property type="project" value="InterPro"/>
</dbReference>
<keyword evidence="3" id="KW-0597">Phosphoprotein</keyword>
<keyword evidence="6" id="KW-0413">Isomerase</keyword>
<evidence type="ECO:0000259" key="7">
    <source>
        <dbReference type="Pfam" id="PF02878"/>
    </source>
</evidence>
<dbReference type="EMBL" id="HG793133">
    <property type="protein sequence ID" value="CDK31011.1"/>
    <property type="molecule type" value="Genomic_DNA"/>
</dbReference>
<dbReference type="eggNOG" id="COG1109">
    <property type="taxonomic scope" value="Bacteria"/>
</dbReference>
<feature type="domain" description="Alpha-D-phosphohexomutase alpha/beta/alpha" evidence="8">
    <location>
        <begin position="236"/>
        <end position="345"/>
    </location>
</feature>
<gene>
    <name evidence="9" type="primary">algC</name>
    <name evidence="9" type="ORF">BABL1_gene_722</name>
</gene>
<evidence type="ECO:0000256" key="2">
    <source>
        <dbReference type="ARBA" id="ARBA00010231"/>
    </source>
</evidence>
<accession>V6DKH5</accession>
<dbReference type="Gene3D" id="3.40.120.10">
    <property type="entry name" value="Alpha-D-Glucose-1,6-Bisphosphate, subunit A, domain 3"/>
    <property type="match status" value="2"/>
</dbReference>
<dbReference type="InterPro" id="IPR005846">
    <property type="entry name" value="A-D-PHexomutase_a/b/a-III"/>
</dbReference>
<feature type="domain" description="Alpha-D-phosphohexomutase alpha/beta/alpha" evidence="7">
    <location>
        <begin position="6"/>
        <end position="128"/>
    </location>
</feature>
<evidence type="ECO:0000259" key="8">
    <source>
        <dbReference type="Pfam" id="PF02880"/>
    </source>
</evidence>